<feature type="region of interest" description="Disordered" evidence="6">
    <location>
        <begin position="234"/>
        <end position="288"/>
    </location>
</feature>
<feature type="transmembrane region" description="Helical" evidence="7">
    <location>
        <begin position="469"/>
        <end position="488"/>
    </location>
</feature>
<feature type="transmembrane region" description="Helical" evidence="7">
    <location>
        <begin position="500"/>
        <end position="522"/>
    </location>
</feature>
<sequence length="608" mass="61167">MAATTESSPLLSGKDVEPAAPKGAYGILVFNSSLNFIFFGIVGVLYAVLTDTFGLGSGGAAALTNTFLSAAYGMSMAGAALASSVGERAAMCVGGVVVGAGVATLLATGVADAPPFAPYMAGVAAVVCGYGLATPSSSTLLGLQFDGGRHSATTIARWFGYWYSSVQLGAVVAVISASSALSTGSGRLWPLFAVDATLIVAALALLMATTATPTKRTAPSDAGGRNCGMLGCSRSRRGSNAGDSESDGDGDGDADAAKSIAGGGRGGDDAGCRTGSTGQDVRSAHGSGRSLWCGRARATASVLVTTRLGLRRRGGAGGAAALSEAEAAALRGRFGAAHAADGVALARVAVVFCPLPVYWTLYFQMFGLWQVTATAMDNVIAVGGASVTVPPSDVTSLDPLFVLLLTPLFVRVLYPRYARFFGGEIRRMTIGLVGVCGVFALAGGVQAMVAAAEADGTARPSLALLVPQFLLNAAAEILVTVTGVEFAFTQVPRHLKATVAALLWLTVALGNEAIVVLTLCGVTGDGSPTQLSRFYWACAGGLLVVTAAFWRLTRGLDGEGEGEGDKGGAVRHSHGGSQSSASASPRRHSDGSGSGRSSASGASLVDVV</sequence>
<dbReference type="Pfam" id="PF00854">
    <property type="entry name" value="PTR2"/>
    <property type="match status" value="2"/>
</dbReference>
<protein>
    <submittedName>
        <fullName evidence="8">Uncharacterized protein</fullName>
    </submittedName>
</protein>
<evidence type="ECO:0000256" key="5">
    <source>
        <dbReference type="ARBA" id="ARBA00023136"/>
    </source>
</evidence>
<feature type="compositionally biased region" description="Acidic residues" evidence="6">
    <location>
        <begin position="244"/>
        <end position="254"/>
    </location>
</feature>
<feature type="transmembrane region" description="Helical" evidence="7">
    <location>
        <begin position="161"/>
        <end position="182"/>
    </location>
</feature>
<feature type="transmembrane region" description="Helical" evidence="7">
    <location>
        <begin position="116"/>
        <end position="141"/>
    </location>
</feature>
<keyword evidence="3 7" id="KW-0812">Transmembrane</keyword>
<dbReference type="EMBL" id="HBFS01001031">
    <property type="protein sequence ID" value="CAD8907473.1"/>
    <property type="molecule type" value="Transcribed_RNA"/>
</dbReference>
<keyword evidence="5 7" id="KW-0472">Membrane</keyword>
<organism evidence="8">
    <name type="scientific">Bicosoecida sp. CB-2014</name>
    <dbReference type="NCBI Taxonomy" id="1486930"/>
    <lineage>
        <taxon>Eukaryota</taxon>
        <taxon>Sar</taxon>
        <taxon>Stramenopiles</taxon>
        <taxon>Bigyra</taxon>
        <taxon>Opalozoa</taxon>
        <taxon>Bicosoecida</taxon>
    </lineage>
</organism>
<name>A0A7S1C255_9STRA</name>
<feature type="transmembrane region" description="Helical" evidence="7">
    <location>
        <begin position="60"/>
        <end position="82"/>
    </location>
</feature>
<dbReference type="PANTHER" id="PTHR11654">
    <property type="entry name" value="OLIGOPEPTIDE TRANSPORTER-RELATED"/>
    <property type="match status" value="1"/>
</dbReference>
<dbReference type="SUPFAM" id="SSF103473">
    <property type="entry name" value="MFS general substrate transporter"/>
    <property type="match status" value="1"/>
</dbReference>
<evidence type="ECO:0000256" key="3">
    <source>
        <dbReference type="ARBA" id="ARBA00022692"/>
    </source>
</evidence>
<feature type="transmembrane region" description="Helical" evidence="7">
    <location>
        <begin position="188"/>
        <end position="208"/>
    </location>
</feature>
<evidence type="ECO:0000313" key="8">
    <source>
        <dbReference type="EMBL" id="CAD8907473.1"/>
    </source>
</evidence>
<dbReference type="AlphaFoldDB" id="A0A7S1C255"/>
<dbReference type="GO" id="GO:0016020">
    <property type="term" value="C:membrane"/>
    <property type="evidence" value="ECO:0007669"/>
    <property type="project" value="UniProtKB-SubCell"/>
</dbReference>
<feature type="transmembrane region" description="Helical" evidence="7">
    <location>
        <begin position="339"/>
        <end position="359"/>
    </location>
</feature>
<gene>
    <name evidence="8" type="ORF">BSP0115_LOCUS669</name>
</gene>
<keyword evidence="4 7" id="KW-1133">Transmembrane helix</keyword>
<dbReference type="Gene3D" id="1.20.1250.20">
    <property type="entry name" value="MFS general substrate transporter like domains"/>
    <property type="match status" value="1"/>
</dbReference>
<comment type="subcellular location">
    <subcellularLocation>
        <location evidence="1">Membrane</location>
        <topology evidence="1">Multi-pass membrane protein</topology>
    </subcellularLocation>
</comment>
<dbReference type="InterPro" id="IPR036259">
    <property type="entry name" value="MFS_trans_sf"/>
</dbReference>
<evidence type="ECO:0000256" key="1">
    <source>
        <dbReference type="ARBA" id="ARBA00004141"/>
    </source>
</evidence>
<accession>A0A7S1C255</accession>
<evidence type="ECO:0000256" key="7">
    <source>
        <dbReference type="SAM" id="Phobius"/>
    </source>
</evidence>
<evidence type="ECO:0000256" key="4">
    <source>
        <dbReference type="ARBA" id="ARBA00022989"/>
    </source>
</evidence>
<evidence type="ECO:0000256" key="2">
    <source>
        <dbReference type="ARBA" id="ARBA00005982"/>
    </source>
</evidence>
<reference evidence="8" key="1">
    <citation type="submission" date="2021-01" db="EMBL/GenBank/DDBJ databases">
        <authorList>
            <person name="Corre E."/>
            <person name="Pelletier E."/>
            <person name="Niang G."/>
            <person name="Scheremetjew M."/>
            <person name="Finn R."/>
            <person name="Kale V."/>
            <person name="Holt S."/>
            <person name="Cochrane G."/>
            <person name="Meng A."/>
            <person name="Brown T."/>
            <person name="Cohen L."/>
        </authorList>
    </citation>
    <scope>NUCLEOTIDE SEQUENCE</scope>
    <source>
        <strain evidence="8">Ms1</strain>
    </source>
</reference>
<comment type="similarity">
    <text evidence="2">Belongs to the major facilitator superfamily. Proton-dependent oligopeptide transporter (POT/PTR) (TC 2.A.17) family.</text>
</comment>
<feature type="region of interest" description="Disordered" evidence="6">
    <location>
        <begin position="559"/>
        <end position="608"/>
    </location>
</feature>
<feature type="transmembrane region" description="Helical" evidence="7">
    <location>
        <begin position="24"/>
        <end position="48"/>
    </location>
</feature>
<feature type="transmembrane region" description="Helical" evidence="7">
    <location>
        <begin position="534"/>
        <end position="552"/>
    </location>
</feature>
<feature type="compositionally biased region" description="Low complexity" evidence="6">
    <location>
        <begin position="575"/>
        <end position="584"/>
    </location>
</feature>
<feature type="transmembrane region" description="Helical" evidence="7">
    <location>
        <begin position="89"/>
        <end position="110"/>
    </location>
</feature>
<dbReference type="GO" id="GO:0022857">
    <property type="term" value="F:transmembrane transporter activity"/>
    <property type="evidence" value="ECO:0007669"/>
    <property type="project" value="InterPro"/>
</dbReference>
<dbReference type="InterPro" id="IPR000109">
    <property type="entry name" value="POT_fam"/>
</dbReference>
<feature type="transmembrane region" description="Helical" evidence="7">
    <location>
        <begin position="429"/>
        <end position="449"/>
    </location>
</feature>
<feature type="compositionally biased region" description="Low complexity" evidence="6">
    <location>
        <begin position="595"/>
        <end position="608"/>
    </location>
</feature>
<feature type="transmembrane region" description="Helical" evidence="7">
    <location>
        <begin position="400"/>
        <end position="417"/>
    </location>
</feature>
<evidence type="ECO:0000256" key="6">
    <source>
        <dbReference type="SAM" id="MobiDB-lite"/>
    </source>
</evidence>
<proteinExistence type="inferred from homology"/>